<accession>A0A084FWU4</accession>
<organism evidence="4 5">
    <name type="scientific">Pseudallescheria apiosperma</name>
    <name type="common">Scedosporium apiospermum</name>
    <dbReference type="NCBI Taxonomy" id="563466"/>
    <lineage>
        <taxon>Eukaryota</taxon>
        <taxon>Fungi</taxon>
        <taxon>Dikarya</taxon>
        <taxon>Ascomycota</taxon>
        <taxon>Pezizomycotina</taxon>
        <taxon>Sordariomycetes</taxon>
        <taxon>Hypocreomycetidae</taxon>
        <taxon>Microascales</taxon>
        <taxon>Microascaceae</taxon>
        <taxon>Scedosporium</taxon>
    </lineage>
</organism>
<dbReference type="Proteomes" id="UP000028545">
    <property type="component" value="Unassembled WGS sequence"/>
</dbReference>
<dbReference type="Pfam" id="PF11951">
    <property type="entry name" value="Fungal_trans_2"/>
    <property type="match status" value="1"/>
</dbReference>
<evidence type="ECO:0000313" key="4">
    <source>
        <dbReference type="EMBL" id="KEZ39556.1"/>
    </source>
</evidence>
<evidence type="ECO:0000256" key="3">
    <source>
        <dbReference type="SAM" id="MobiDB-lite"/>
    </source>
</evidence>
<dbReference type="VEuPathDB" id="FungiDB:SAPIO_CDS9453"/>
<dbReference type="PANTHER" id="PTHR37534">
    <property type="entry name" value="TRANSCRIPTIONAL ACTIVATOR PROTEIN UGA3"/>
    <property type="match status" value="1"/>
</dbReference>
<dbReference type="RefSeq" id="XP_016639355.1">
    <property type="nucleotide sequence ID" value="XM_016790845.1"/>
</dbReference>
<comment type="subcellular location">
    <subcellularLocation>
        <location evidence="1">Nucleus</location>
    </subcellularLocation>
</comment>
<proteinExistence type="predicted"/>
<dbReference type="GeneID" id="27728525"/>
<evidence type="ECO:0000256" key="1">
    <source>
        <dbReference type="ARBA" id="ARBA00004123"/>
    </source>
</evidence>
<dbReference type="EMBL" id="JOWA01000143">
    <property type="protein sequence ID" value="KEZ39556.1"/>
    <property type="molecule type" value="Genomic_DNA"/>
</dbReference>
<dbReference type="KEGG" id="sapo:SAPIO_CDS9453"/>
<dbReference type="PANTHER" id="PTHR37534:SF25">
    <property type="entry name" value="ZN(II)2CYS6 TRANSCRIPTION FACTOR (EUROFUNG)"/>
    <property type="match status" value="1"/>
</dbReference>
<dbReference type="AlphaFoldDB" id="A0A084FWU4"/>
<dbReference type="GO" id="GO:0045944">
    <property type="term" value="P:positive regulation of transcription by RNA polymerase II"/>
    <property type="evidence" value="ECO:0007669"/>
    <property type="project" value="TreeGrafter"/>
</dbReference>
<comment type="caution">
    <text evidence="4">The sequence shown here is derived from an EMBL/GenBank/DDBJ whole genome shotgun (WGS) entry which is preliminary data.</text>
</comment>
<sequence>MPGLVFPNNAIPRTNDNSMSEDHGGVSPEPGPARTPEYDDGGYFSPSGCTSSSAALDSLPSNPCGLRVESSTVAALDIASPSRYFGERVPQMALRNKALCYACLTCASRVLTRRGELDKAQGDVYEDTAISTLIPQLPTSSTCDEARREILLATVVILRMAEQFSEVKDDARCHLAGASSLLISKAETEARPSLGVAAFWLYMRQKLRAAFLNEEPCKFDMALVADDVGTAPAPDVVWTNRVTALLARTCSACWDPGLEPTLRNELLEELEKLLEGWQESIPETFQPWSEYQAENDPFRTIKYITVAWQYYYAAKVLVVLYKMPKDMNLIEITRYMEVSVEPGLNSSNPQWLGSLF</sequence>
<keyword evidence="5" id="KW-1185">Reference proteome</keyword>
<dbReference type="OrthoDB" id="4525710at2759"/>
<dbReference type="GO" id="GO:0003700">
    <property type="term" value="F:DNA-binding transcription factor activity"/>
    <property type="evidence" value="ECO:0007669"/>
    <property type="project" value="TreeGrafter"/>
</dbReference>
<reference evidence="4 5" key="1">
    <citation type="journal article" date="2014" name="Genome Announc.">
        <title>Draft genome sequence of the pathogenic fungus Scedosporium apiospermum.</title>
        <authorList>
            <person name="Vandeputte P."/>
            <person name="Ghamrawi S."/>
            <person name="Rechenmann M."/>
            <person name="Iltis A."/>
            <person name="Giraud S."/>
            <person name="Fleury M."/>
            <person name="Thornton C."/>
            <person name="Delhaes L."/>
            <person name="Meyer W."/>
            <person name="Papon N."/>
            <person name="Bouchara J.P."/>
        </authorList>
    </citation>
    <scope>NUCLEOTIDE SEQUENCE [LARGE SCALE GENOMIC DNA]</scope>
    <source>
        <strain evidence="4 5">IHEM 14462</strain>
    </source>
</reference>
<name>A0A084FWU4_PSEDA</name>
<evidence type="ECO:0000313" key="5">
    <source>
        <dbReference type="Proteomes" id="UP000028545"/>
    </source>
</evidence>
<dbReference type="InterPro" id="IPR021858">
    <property type="entry name" value="Fun_TF"/>
</dbReference>
<gene>
    <name evidence="4" type="ORF">SAPIO_CDS9453</name>
</gene>
<protein>
    <submittedName>
        <fullName evidence="4">Uncharacterized protein</fullName>
    </submittedName>
</protein>
<feature type="region of interest" description="Disordered" evidence="3">
    <location>
        <begin position="1"/>
        <end position="39"/>
    </location>
</feature>
<dbReference type="GO" id="GO:0000976">
    <property type="term" value="F:transcription cis-regulatory region binding"/>
    <property type="evidence" value="ECO:0007669"/>
    <property type="project" value="TreeGrafter"/>
</dbReference>
<dbReference type="GO" id="GO:0005634">
    <property type="term" value="C:nucleus"/>
    <property type="evidence" value="ECO:0007669"/>
    <property type="project" value="UniProtKB-SubCell"/>
</dbReference>
<dbReference type="HOGENOM" id="CLU_778797_0_0_1"/>
<evidence type="ECO:0000256" key="2">
    <source>
        <dbReference type="ARBA" id="ARBA00023242"/>
    </source>
</evidence>
<keyword evidence="2" id="KW-0539">Nucleus</keyword>